<dbReference type="EMBL" id="CP002209">
    <property type="protein sequence ID" value="ADN77937.1"/>
    <property type="molecule type" value="Genomic_DNA"/>
</dbReference>
<keyword evidence="1" id="KW-0812">Transmembrane</keyword>
<accession>E1SR07</accession>
<feature type="domain" description="DUF2489" evidence="2">
    <location>
        <begin position="13"/>
        <end position="141"/>
    </location>
</feature>
<sequence length="145" mass="16569">MPTWMVAIATGIIIALAGYAAALLWQLRQQRQRQARLKTERRATLAEQIQLIAKACLEKQCEPSEGALRLVNLLRALPDSDMDALRQQYPVLHELFDKVADHPILDARKALKRNERMKLDMERAHWEARLGPKLDPELTQLAALQ</sequence>
<dbReference type="STRING" id="550540.Fbal_3744"/>
<evidence type="ECO:0000256" key="1">
    <source>
        <dbReference type="SAM" id="Phobius"/>
    </source>
</evidence>
<reference evidence="3 4" key="1">
    <citation type="journal article" date="2010" name="Stand. Genomic Sci.">
        <title>Complete genome sequence of Ferrimonas balearica type strain (PAT).</title>
        <authorList>
            <person name="Nolan M."/>
            <person name="Sikorski J."/>
            <person name="Davenport K."/>
            <person name="Lucas S."/>
            <person name="Glavina Del Rio T."/>
            <person name="Tice H."/>
            <person name="Cheng J."/>
            <person name="Goodwin L."/>
            <person name="Pitluck S."/>
            <person name="Liolios K."/>
            <person name="Ivanova N."/>
            <person name="Mavromatis K."/>
            <person name="Ovchinnikova G."/>
            <person name="Pati A."/>
            <person name="Chen A."/>
            <person name="Palaniappan K."/>
            <person name="Land M."/>
            <person name="Hauser L."/>
            <person name="Chang Y."/>
            <person name="Jeffries C."/>
            <person name="Tapia R."/>
            <person name="Brettin T."/>
            <person name="Detter J."/>
            <person name="Han C."/>
            <person name="Yasawong M."/>
            <person name="Rohde M."/>
            <person name="Tindall B."/>
            <person name="Goker M."/>
            <person name="Woyke T."/>
            <person name="Bristow J."/>
            <person name="Eisen J."/>
            <person name="Markowitz V."/>
            <person name="Hugenholtz P."/>
            <person name="Kyrpides N."/>
            <person name="Klenk H."/>
            <person name="Lapidus A."/>
        </authorList>
    </citation>
    <scope>NUCLEOTIDE SEQUENCE [LARGE SCALE GENOMIC DNA]</scope>
    <source>
        <strain evidence="4">DSM 9799 / CCM 4581 / KCTC 23876 / PAT</strain>
    </source>
</reference>
<dbReference type="Proteomes" id="UP000006683">
    <property type="component" value="Chromosome"/>
</dbReference>
<evidence type="ECO:0000313" key="4">
    <source>
        <dbReference type="Proteomes" id="UP000006683"/>
    </source>
</evidence>
<organism evidence="3 4">
    <name type="scientific">Ferrimonas balearica (strain DSM 9799 / CCM 4581 / KCTC 23876 / PAT)</name>
    <dbReference type="NCBI Taxonomy" id="550540"/>
    <lineage>
        <taxon>Bacteria</taxon>
        <taxon>Pseudomonadati</taxon>
        <taxon>Pseudomonadota</taxon>
        <taxon>Gammaproteobacteria</taxon>
        <taxon>Alteromonadales</taxon>
        <taxon>Ferrimonadaceae</taxon>
        <taxon>Ferrimonas</taxon>
    </lineage>
</organism>
<proteinExistence type="predicted"/>
<evidence type="ECO:0000259" key="2">
    <source>
        <dbReference type="Pfam" id="PF10675"/>
    </source>
</evidence>
<dbReference type="RefSeq" id="WP_013347242.1">
    <property type="nucleotide sequence ID" value="NC_014541.1"/>
</dbReference>
<dbReference type="HOGENOM" id="CLU_136762_0_0_6"/>
<dbReference type="KEGG" id="fbl:Fbal_3744"/>
<evidence type="ECO:0000313" key="3">
    <source>
        <dbReference type="EMBL" id="ADN77937.1"/>
    </source>
</evidence>
<dbReference type="GeneID" id="67183938"/>
<dbReference type="AlphaFoldDB" id="E1SR07"/>
<keyword evidence="4" id="KW-1185">Reference proteome</keyword>
<gene>
    <name evidence="3" type="ordered locus">Fbal_3744</name>
</gene>
<keyword evidence="1" id="KW-0472">Membrane</keyword>
<name>E1SR07_FERBD</name>
<keyword evidence="1" id="KW-1133">Transmembrane helix</keyword>
<dbReference type="eggNOG" id="ENOG50332QM">
    <property type="taxonomic scope" value="Bacteria"/>
</dbReference>
<dbReference type="InterPro" id="IPR019617">
    <property type="entry name" value="DUF2489"/>
</dbReference>
<feature type="transmembrane region" description="Helical" evidence="1">
    <location>
        <begin position="6"/>
        <end position="27"/>
    </location>
</feature>
<dbReference type="OrthoDB" id="5293867at2"/>
<dbReference type="Pfam" id="PF10675">
    <property type="entry name" value="DUF2489"/>
    <property type="match status" value="1"/>
</dbReference>
<protein>
    <recommendedName>
        <fullName evidence="2">DUF2489 domain-containing protein</fullName>
    </recommendedName>
</protein>